<dbReference type="InterPro" id="IPR036804">
    <property type="entry name" value="CheR_N_sf"/>
</dbReference>
<sequence>MTPADLEFLGKFLKERSGLVLVGDKTYLIESRLMPIARKHNMASLAVLMQQLRAGSPNLEGEVVEAMTTNETFFFRDKLPFDLFTETMLPAMIQQRSSQRRLRIWCAACSTGQEPYSLAMLLEEQGAKLAGWNIEILATDLSGEVLTKAKAGRFSQFEVQRGLPIQLLVKNFEQVGDLWELSQKIRSKVTFRPINLLRDFGPLGTFDIIFCRNVLIYFDEQTKVDILNRLSASLAPDGFLVLGAAETVVGLCDRFKSVPDKRGMYIRNMAADAARQPMRIAVGATR</sequence>
<feature type="domain" description="CheR-type methyltransferase" evidence="6">
    <location>
        <begin position="1"/>
        <end position="272"/>
    </location>
</feature>
<dbReference type="PRINTS" id="PR00996">
    <property type="entry name" value="CHERMTFRASE"/>
</dbReference>
<evidence type="ECO:0000256" key="3">
    <source>
        <dbReference type="ARBA" id="ARBA00022603"/>
    </source>
</evidence>
<dbReference type="Proteomes" id="UP000515317">
    <property type="component" value="Chromosome"/>
</dbReference>
<keyword evidence="4 7" id="KW-0808">Transferase</keyword>
<dbReference type="EMBL" id="AP023361">
    <property type="protein sequence ID" value="BCJ89974.1"/>
    <property type="molecule type" value="Genomic_DNA"/>
</dbReference>
<dbReference type="SMART" id="SM00138">
    <property type="entry name" value="MeTrc"/>
    <property type="match status" value="1"/>
</dbReference>
<name>A0A6S6QIC9_9HYPH</name>
<dbReference type="PROSITE" id="PS50123">
    <property type="entry name" value="CHER"/>
    <property type="match status" value="1"/>
</dbReference>
<comment type="catalytic activity">
    <reaction evidence="1">
        <text>L-glutamyl-[protein] + S-adenosyl-L-methionine = [protein]-L-glutamate 5-O-methyl ester + S-adenosyl-L-homocysteine</text>
        <dbReference type="Rhea" id="RHEA:24452"/>
        <dbReference type="Rhea" id="RHEA-COMP:10208"/>
        <dbReference type="Rhea" id="RHEA-COMP:10311"/>
        <dbReference type="ChEBI" id="CHEBI:29973"/>
        <dbReference type="ChEBI" id="CHEBI:57856"/>
        <dbReference type="ChEBI" id="CHEBI:59789"/>
        <dbReference type="ChEBI" id="CHEBI:82795"/>
        <dbReference type="EC" id="2.1.1.80"/>
    </reaction>
</comment>
<keyword evidence="8" id="KW-1185">Reference proteome</keyword>
<dbReference type="InterPro" id="IPR022641">
    <property type="entry name" value="CheR_N"/>
</dbReference>
<dbReference type="GO" id="GO:0008983">
    <property type="term" value="F:protein-glutamate O-methyltransferase activity"/>
    <property type="evidence" value="ECO:0007669"/>
    <property type="project" value="UniProtKB-EC"/>
</dbReference>
<dbReference type="InterPro" id="IPR029063">
    <property type="entry name" value="SAM-dependent_MTases_sf"/>
</dbReference>
<dbReference type="SUPFAM" id="SSF53335">
    <property type="entry name" value="S-adenosyl-L-methionine-dependent methyltransferases"/>
    <property type="match status" value="1"/>
</dbReference>
<dbReference type="Gene3D" id="3.40.50.150">
    <property type="entry name" value="Vaccinia Virus protein VP39"/>
    <property type="match status" value="1"/>
</dbReference>
<evidence type="ECO:0000259" key="6">
    <source>
        <dbReference type="PROSITE" id="PS50123"/>
    </source>
</evidence>
<dbReference type="KEGG" id="tso:IZ6_07090"/>
<evidence type="ECO:0000256" key="2">
    <source>
        <dbReference type="ARBA" id="ARBA00012534"/>
    </source>
</evidence>
<keyword evidence="3 7" id="KW-0489">Methyltransferase</keyword>
<protein>
    <recommendedName>
        <fullName evidence="2">protein-glutamate O-methyltransferase</fullName>
        <ecNumber evidence="2">2.1.1.80</ecNumber>
    </recommendedName>
</protein>
<dbReference type="EC" id="2.1.1.80" evidence="2"/>
<dbReference type="InterPro" id="IPR022642">
    <property type="entry name" value="CheR_C"/>
</dbReference>
<gene>
    <name evidence="7" type="primary">cheR1</name>
    <name evidence="7" type="ORF">IZ6_07090</name>
</gene>
<reference evidence="7 8" key="1">
    <citation type="submission" date="2020-08" db="EMBL/GenBank/DDBJ databases">
        <title>Genome sequence of Rhizobiales bacterium strain IZ6.</title>
        <authorList>
            <person name="Nakai R."/>
            <person name="Naganuma T."/>
        </authorList>
    </citation>
    <scope>NUCLEOTIDE SEQUENCE [LARGE SCALE GENOMIC DNA]</scope>
    <source>
        <strain evidence="7 8">IZ6</strain>
    </source>
</reference>
<dbReference type="RefSeq" id="WP_222876641.1">
    <property type="nucleotide sequence ID" value="NZ_AP023361.1"/>
</dbReference>
<dbReference type="Gene3D" id="1.10.155.10">
    <property type="entry name" value="Chemotaxis receptor methyltransferase CheR, N-terminal domain"/>
    <property type="match status" value="1"/>
</dbReference>
<dbReference type="AlphaFoldDB" id="A0A6S6QIC9"/>
<organism evidence="7 8">
    <name type="scientific">Terrihabitans soli</name>
    <dbReference type="NCBI Taxonomy" id="708113"/>
    <lineage>
        <taxon>Bacteria</taxon>
        <taxon>Pseudomonadati</taxon>
        <taxon>Pseudomonadota</taxon>
        <taxon>Alphaproteobacteria</taxon>
        <taxon>Hyphomicrobiales</taxon>
        <taxon>Terrihabitans</taxon>
    </lineage>
</organism>
<dbReference type="Pfam" id="PF01739">
    <property type="entry name" value="CheR"/>
    <property type="match status" value="1"/>
</dbReference>
<evidence type="ECO:0000256" key="1">
    <source>
        <dbReference type="ARBA" id="ARBA00001541"/>
    </source>
</evidence>
<dbReference type="GO" id="GO:0032259">
    <property type="term" value="P:methylation"/>
    <property type="evidence" value="ECO:0007669"/>
    <property type="project" value="UniProtKB-KW"/>
</dbReference>
<dbReference type="InterPro" id="IPR000780">
    <property type="entry name" value="CheR_MeTrfase"/>
</dbReference>
<evidence type="ECO:0000313" key="8">
    <source>
        <dbReference type="Proteomes" id="UP000515317"/>
    </source>
</evidence>
<keyword evidence="5" id="KW-0949">S-adenosyl-L-methionine</keyword>
<dbReference type="InterPro" id="IPR050903">
    <property type="entry name" value="Bact_Chemotaxis_MeTrfase"/>
</dbReference>
<evidence type="ECO:0000256" key="4">
    <source>
        <dbReference type="ARBA" id="ARBA00022679"/>
    </source>
</evidence>
<dbReference type="SUPFAM" id="SSF47757">
    <property type="entry name" value="Chemotaxis receptor methyltransferase CheR, N-terminal domain"/>
    <property type="match status" value="1"/>
</dbReference>
<dbReference type="Pfam" id="PF03705">
    <property type="entry name" value="CheR_N"/>
    <property type="match status" value="1"/>
</dbReference>
<dbReference type="PANTHER" id="PTHR24422:SF21">
    <property type="entry name" value="CHEMOTAXIS PROTEIN METHYLTRANSFERASE 1"/>
    <property type="match status" value="1"/>
</dbReference>
<accession>A0A6S6QIC9</accession>
<evidence type="ECO:0000256" key="5">
    <source>
        <dbReference type="ARBA" id="ARBA00022691"/>
    </source>
</evidence>
<evidence type="ECO:0000313" key="7">
    <source>
        <dbReference type="EMBL" id="BCJ89974.1"/>
    </source>
</evidence>
<dbReference type="PANTHER" id="PTHR24422">
    <property type="entry name" value="CHEMOTAXIS PROTEIN METHYLTRANSFERASE"/>
    <property type="match status" value="1"/>
</dbReference>
<proteinExistence type="predicted"/>